<keyword evidence="1" id="KW-0812">Transmembrane</keyword>
<reference evidence="2" key="1">
    <citation type="submission" date="2019-08" db="EMBL/GenBank/DDBJ databases">
        <authorList>
            <person name="Kucharzyk K."/>
            <person name="Murdoch R.W."/>
            <person name="Higgins S."/>
            <person name="Loffler F."/>
        </authorList>
    </citation>
    <scope>NUCLEOTIDE SEQUENCE</scope>
</reference>
<comment type="caution">
    <text evidence="2">The sequence shown here is derived from an EMBL/GenBank/DDBJ whole genome shotgun (WGS) entry which is preliminary data.</text>
</comment>
<feature type="transmembrane region" description="Helical" evidence="1">
    <location>
        <begin position="6"/>
        <end position="29"/>
    </location>
</feature>
<dbReference type="EMBL" id="VSSQ01029529">
    <property type="protein sequence ID" value="MPM79696.1"/>
    <property type="molecule type" value="Genomic_DNA"/>
</dbReference>
<accession>A0A645CRI9</accession>
<proteinExistence type="predicted"/>
<evidence type="ECO:0000256" key="1">
    <source>
        <dbReference type="SAM" id="Phobius"/>
    </source>
</evidence>
<organism evidence="2">
    <name type="scientific">bioreactor metagenome</name>
    <dbReference type="NCBI Taxonomy" id="1076179"/>
    <lineage>
        <taxon>unclassified sequences</taxon>
        <taxon>metagenomes</taxon>
        <taxon>ecological metagenomes</taxon>
    </lineage>
</organism>
<sequence length="38" mass="4080">MDGGLTEIFLGVTAGAFSPLALIASWELLCRTKKSRPE</sequence>
<evidence type="ECO:0000313" key="2">
    <source>
        <dbReference type="EMBL" id="MPM79696.1"/>
    </source>
</evidence>
<keyword evidence="1" id="KW-1133">Transmembrane helix</keyword>
<protein>
    <submittedName>
        <fullName evidence="2">Uncharacterized protein</fullName>
    </submittedName>
</protein>
<dbReference type="AlphaFoldDB" id="A0A645CRI9"/>
<gene>
    <name evidence="2" type="ORF">SDC9_126735</name>
</gene>
<name>A0A645CRI9_9ZZZZ</name>
<keyword evidence="1" id="KW-0472">Membrane</keyword>